<dbReference type="EMBL" id="QVIG01000001">
    <property type="protein sequence ID" value="RGD59377.1"/>
    <property type="molecule type" value="Genomic_DNA"/>
</dbReference>
<gene>
    <name evidence="1" type="ORF">DR950_17695</name>
</gene>
<comment type="caution">
    <text evidence="1">The sequence shown here is derived from an EMBL/GenBank/DDBJ whole genome shotgun (WGS) entry which is preliminary data.</text>
</comment>
<proteinExistence type="predicted"/>
<dbReference type="AlphaFoldDB" id="A0A372ZVP1"/>
<protein>
    <submittedName>
        <fullName evidence="1">Uncharacterized protein</fullName>
    </submittedName>
</protein>
<accession>A0A372ZVP1</accession>
<keyword evidence="2" id="KW-1185">Reference proteome</keyword>
<evidence type="ECO:0000313" key="2">
    <source>
        <dbReference type="Proteomes" id="UP000263377"/>
    </source>
</evidence>
<dbReference type="Proteomes" id="UP000263377">
    <property type="component" value="Unassembled WGS sequence"/>
</dbReference>
<sequence>MTTLGSIDSMAYVGTAATRGLEHHEAAIIDAITSSDSTNLRAVDSAFTMVDHAITIGWAIRPDAFRALAFTQFHELVRNRYYADLYRHCLALDADADRIAEVASGIAVALVDDPQLNP</sequence>
<name>A0A372ZVP1_9ACTN</name>
<evidence type="ECO:0000313" key="1">
    <source>
        <dbReference type="EMBL" id="RGD59377.1"/>
    </source>
</evidence>
<reference evidence="1 2" key="1">
    <citation type="submission" date="2018-08" db="EMBL/GenBank/DDBJ databases">
        <title>Diversity &amp; Physiological Properties of Lignin-Decomposing Actinobacteria from Soil.</title>
        <authorList>
            <person name="Roh S.G."/>
            <person name="Kim S.B."/>
        </authorList>
    </citation>
    <scope>NUCLEOTIDE SEQUENCE [LARGE SCALE GENOMIC DNA]</scope>
    <source>
        <strain evidence="1 2">MMS17-GH009</strain>
    </source>
</reference>
<dbReference type="RefSeq" id="WP_117487575.1">
    <property type="nucleotide sequence ID" value="NZ_QVIG01000001.1"/>
</dbReference>
<organism evidence="1 2">
    <name type="scientific">Kitasatospora xanthocidica</name>
    <dbReference type="NCBI Taxonomy" id="83382"/>
    <lineage>
        <taxon>Bacteria</taxon>
        <taxon>Bacillati</taxon>
        <taxon>Actinomycetota</taxon>
        <taxon>Actinomycetes</taxon>
        <taxon>Kitasatosporales</taxon>
        <taxon>Streptomycetaceae</taxon>
        <taxon>Kitasatospora</taxon>
    </lineage>
</organism>